<dbReference type="PANTHER" id="PTHR23309">
    <property type="entry name" value="3-HYDROXYACYL-COA DEHYROGENASE"/>
    <property type="match status" value="1"/>
</dbReference>
<feature type="domain" description="3-hydroxyacyl-CoA dehydrogenase C-terminal" evidence="13">
    <location>
        <begin position="616"/>
        <end position="699"/>
    </location>
</feature>
<dbReference type="Gene3D" id="3.90.226.10">
    <property type="entry name" value="2-enoyl-CoA Hydratase, Chain A, domain 1"/>
    <property type="match status" value="1"/>
</dbReference>
<dbReference type="FunFam" id="3.40.50.720:FF:000009">
    <property type="entry name" value="Fatty oxidation complex, alpha subunit"/>
    <property type="match status" value="1"/>
</dbReference>
<dbReference type="EMBL" id="EF157666">
    <property type="protein sequence ID" value="ABM53499.1"/>
    <property type="molecule type" value="Genomic_DNA"/>
</dbReference>
<dbReference type="Pfam" id="PF00378">
    <property type="entry name" value="ECH_1"/>
    <property type="match status" value="1"/>
</dbReference>
<dbReference type="Gene3D" id="3.40.50.720">
    <property type="entry name" value="NAD(P)-binding Rossmann-like Domain"/>
    <property type="match status" value="1"/>
</dbReference>
<keyword evidence="7" id="KW-0443">Lipid metabolism</keyword>
<dbReference type="InterPro" id="IPR006176">
    <property type="entry name" value="3-OHacyl-CoA_DH_NAD-bd"/>
</dbReference>
<dbReference type="Pfam" id="PF00725">
    <property type="entry name" value="3HCDH"/>
    <property type="match status" value="2"/>
</dbReference>
<dbReference type="GO" id="GO:0070403">
    <property type="term" value="F:NAD+ binding"/>
    <property type="evidence" value="ECO:0007669"/>
    <property type="project" value="InterPro"/>
</dbReference>
<sequence>MSAEISAAGDADEGETMPDVLRVWRDGEVAVLEIDNPPVNATSQAVRRALFDAVQRAQSEPETLAILICGAGRTFTAGGDISEFGKPPREPHLPDLINRIEESAKPIVVAWHGTALGGGCEIGLGAHKRIIAKDGFVGLPEVKLGLLPGAGGTQRLPRLVGPVAALDLIASGRMVGAQEALRLGLVDAIARKDLRAEAIELARGLIGQMQPRLSLRATPAAEPEAWQAMVAKVNREARGCIAPQRAIELVSQSLTLPFSTGQPNERRTFFELMNSEQSRGLRHLFLAEREAGKRPELASVPPRDLHQIGIIGAGTMGSGIAVAFLDAGYKVMLVEADDTALQAGLERVNGLYLRSIRSGRIDENTRLNRLSNLVPTTEMSRLAACDLVIEAIFEDLGVKLELMKKLATLLPASTLIATNTSYLDLEPMADALPAPERFLGLHFFSPAHVMKLLEIVRARRTGLEALSTALAIGRKLKKIAVISGVCEGFIGNRILAKFRAQCEFMLEEGALPREIDAAMEAFGLAMGPFAVQDLAGLDIAWARRKRLAATRDPTDRDVPLVDRLCEQGRFGQKAGKGWYAYENGRRVPDPAVEAMVRAHAAATGRPQRSFSAQEIQTRVVTAMVNEGARILGEGIAARPADIDLVLVHGYGFPNWRGGPMHHADALGLKQVLAVAQNTEARDGRGFEVAPLLAELVAGQRHFSSLNGG</sequence>
<dbReference type="InterPro" id="IPR001753">
    <property type="entry name" value="Enoyl-CoA_hydra/iso"/>
</dbReference>
<keyword evidence="9 15" id="KW-0413">Isomerase</keyword>
<keyword evidence="5" id="KW-0560">Oxidoreductase</keyword>
<dbReference type="GO" id="GO:0003857">
    <property type="term" value="F:(3S)-3-hydroxyacyl-CoA dehydrogenase (NAD+) activity"/>
    <property type="evidence" value="ECO:0007669"/>
    <property type="project" value="UniProtKB-EC"/>
</dbReference>
<dbReference type="GO" id="GO:0016853">
    <property type="term" value="F:isomerase activity"/>
    <property type="evidence" value="ECO:0007669"/>
    <property type="project" value="UniProtKB-KW"/>
</dbReference>
<dbReference type="PANTHER" id="PTHR23309:SF51">
    <property type="entry name" value="3-HYDROXYACYL-COA DEHYDROGENASE-RELATED"/>
    <property type="match status" value="1"/>
</dbReference>
<evidence type="ECO:0000256" key="3">
    <source>
        <dbReference type="ARBA" id="ARBA00022832"/>
    </source>
</evidence>
<feature type="domain" description="3-hydroxyacyl-CoA dehydrogenase NAD binding" evidence="14">
    <location>
        <begin position="307"/>
        <end position="482"/>
    </location>
</feature>
<dbReference type="Gene3D" id="1.10.1040.50">
    <property type="match status" value="1"/>
</dbReference>
<comment type="subcellular location">
    <subcellularLocation>
        <location evidence="1">Peroxisome</location>
    </subcellularLocation>
</comment>
<keyword evidence="4" id="KW-0442">Lipid degradation</keyword>
<evidence type="ECO:0000256" key="1">
    <source>
        <dbReference type="ARBA" id="ARBA00004275"/>
    </source>
</evidence>
<dbReference type="GO" id="GO:0004300">
    <property type="term" value="F:enoyl-CoA hydratase activity"/>
    <property type="evidence" value="ECO:0007669"/>
    <property type="project" value="UniProtKB-ARBA"/>
</dbReference>
<keyword evidence="10" id="KW-0456">Lyase</keyword>
<proteinExistence type="predicted"/>
<evidence type="ECO:0000256" key="11">
    <source>
        <dbReference type="ARBA" id="ARBA00023268"/>
    </source>
</evidence>
<evidence type="ECO:0000256" key="4">
    <source>
        <dbReference type="ARBA" id="ARBA00022963"/>
    </source>
</evidence>
<comment type="pathway">
    <text evidence="2">Lipid metabolism; fatty acid beta-oxidation.</text>
</comment>
<accession>B1N6F3</accession>
<dbReference type="SUPFAM" id="SSF51735">
    <property type="entry name" value="NAD(P)-binding Rossmann-fold domains"/>
    <property type="match status" value="1"/>
</dbReference>
<evidence type="ECO:0000256" key="7">
    <source>
        <dbReference type="ARBA" id="ARBA00023098"/>
    </source>
</evidence>
<dbReference type="SUPFAM" id="SSF52096">
    <property type="entry name" value="ClpP/crotonase"/>
    <property type="match status" value="1"/>
</dbReference>
<feature type="domain" description="3-hydroxyacyl-CoA dehydrogenase C-terminal" evidence="13">
    <location>
        <begin position="488"/>
        <end position="581"/>
    </location>
</feature>
<dbReference type="AlphaFoldDB" id="B1N6F3"/>
<dbReference type="InterPro" id="IPR006108">
    <property type="entry name" value="3HC_DH_C"/>
</dbReference>
<keyword evidence="3" id="KW-0276">Fatty acid metabolism</keyword>
<protein>
    <submittedName>
        <fullName evidence="15">Putative enoyl-CoA hydratase/isomerase/3-hydroxyacyl-CoA dehydrogenase PaaC</fullName>
    </submittedName>
</protein>
<organism evidence="15">
    <name type="scientific">uncultured bacterium CBNPD1 BAC clone 67</name>
    <dbReference type="NCBI Taxonomy" id="417306"/>
    <lineage>
        <taxon>Bacteria</taxon>
        <taxon>environmental samples</taxon>
    </lineage>
</organism>
<comment type="catalytic activity">
    <reaction evidence="12">
        <text>a (3S)-3-hydroxyacyl-CoA + NAD(+) = a 3-oxoacyl-CoA + NADH + H(+)</text>
        <dbReference type="Rhea" id="RHEA:22432"/>
        <dbReference type="ChEBI" id="CHEBI:15378"/>
        <dbReference type="ChEBI" id="CHEBI:57318"/>
        <dbReference type="ChEBI" id="CHEBI:57540"/>
        <dbReference type="ChEBI" id="CHEBI:57945"/>
        <dbReference type="ChEBI" id="CHEBI:90726"/>
        <dbReference type="EC" id="1.1.1.35"/>
    </reaction>
</comment>
<evidence type="ECO:0000256" key="9">
    <source>
        <dbReference type="ARBA" id="ARBA00023235"/>
    </source>
</evidence>
<evidence type="ECO:0000256" key="6">
    <source>
        <dbReference type="ARBA" id="ARBA00023027"/>
    </source>
</evidence>
<keyword evidence="11" id="KW-0511">Multifunctional enzyme</keyword>
<evidence type="ECO:0000256" key="2">
    <source>
        <dbReference type="ARBA" id="ARBA00005005"/>
    </source>
</evidence>
<reference evidence="15" key="1">
    <citation type="journal article" date="2008" name="FEMS Microbiol. Ecol.">
        <title>Metagenomic analysis of a freshwater toxic cyanobacteria bloom.</title>
        <authorList>
            <person name="Pope P.B."/>
            <person name="Patel B.K."/>
        </authorList>
    </citation>
    <scope>NUCLEOTIDE SEQUENCE</scope>
</reference>
<dbReference type="Pfam" id="PF02737">
    <property type="entry name" value="3HCDH_N"/>
    <property type="match status" value="1"/>
</dbReference>
<dbReference type="CDD" id="cd06558">
    <property type="entry name" value="crotonase-like"/>
    <property type="match status" value="1"/>
</dbReference>
<evidence type="ECO:0000259" key="13">
    <source>
        <dbReference type="Pfam" id="PF00725"/>
    </source>
</evidence>
<dbReference type="InterPro" id="IPR008927">
    <property type="entry name" value="6-PGluconate_DH-like_C_sf"/>
</dbReference>
<dbReference type="InterPro" id="IPR029045">
    <property type="entry name" value="ClpP/crotonase-like_dom_sf"/>
</dbReference>
<keyword evidence="6" id="KW-0520">NAD</keyword>
<evidence type="ECO:0000256" key="8">
    <source>
        <dbReference type="ARBA" id="ARBA00023140"/>
    </source>
</evidence>
<evidence type="ECO:0000256" key="12">
    <source>
        <dbReference type="ARBA" id="ARBA00049556"/>
    </source>
</evidence>
<dbReference type="SUPFAM" id="SSF48179">
    <property type="entry name" value="6-phosphogluconate dehydrogenase C-terminal domain-like"/>
    <property type="match status" value="2"/>
</dbReference>
<dbReference type="UniPathway" id="UPA00659"/>
<keyword evidence="8" id="KW-0576">Peroxisome</keyword>
<evidence type="ECO:0000256" key="10">
    <source>
        <dbReference type="ARBA" id="ARBA00023239"/>
    </source>
</evidence>
<name>B1N6F3_9BACT</name>
<dbReference type="FunFam" id="1.10.1040.50:FF:000006">
    <property type="entry name" value="Peroxisomal bifunctional enzyme"/>
    <property type="match status" value="1"/>
</dbReference>
<dbReference type="InterPro" id="IPR036291">
    <property type="entry name" value="NAD(P)-bd_dom_sf"/>
</dbReference>
<dbReference type="GO" id="GO:0006635">
    <property type="term" value="P:fatty acid beta-oxidation"/>
    <property type="evidence" value="ECO:0007669"/>
    <property type="project" value="UniProtKB-UniPathway"/>
</dbReference>
<evidence type="ECO:0000313" key="15">
    <source>
        <dbReference type="EMBL" id="ABM53499.1"/>
    </source>
</evidence>
<evidence type="ECO:0000256" key="5">
    <source>
        <dbReference type="ARBA" id="ARBA00023002"/>
    </source>
</evidence>
<evidence type="ECO:0000259" key="14">
    <source>
        <dbReference type="Pfam" id="PF02737"/>
    </source>
</evidence>